<name>A0ABX0XJU3_9SPHN</name>
<comment type="caution">
    <text evidence="4">The sequence shown here is derived from an EMBL/GenBank/DDBJ whole genome shotgun (WGS) entry which is preliminary data.</text>
</comment>
<dbReference type="InterPro" id="IPR011992">
    <property type="entry name" value="EF-hand-dom_pair"/>
</dbReference>
<dbReference type="InterPro" id="IPR002048">
    <property type="entry name" value="EF_hand_dom"/>
</dbReference>
<dbReference type="PROSITE" id="PS00018">
    <property type="entry name" value="EF_HAND_1"/>
    <property type="match status" value="1"/>
</dbReference>
<dbReference type="Gene3D" id="1.10.238.10">
    <property type="entry name" value="EF-hand"/>
    <property type="match status" value="1"/>
</dbReference>
<sequence>MIKALLLSATMMAASPVMAQETAPQPQSTPPAEQAAPADTLPAQPETAAEDVVTSEAAPAAETATTEAATAEAATTNSADTVAQVVEAEFANYDGDADGELTQAEFGRWMTALRASQPGGAAEGDSASWANAAFAQADTDSNSKVSRGELTTFLQG</sequence>
<feature type="signal peptide" evidence="2">
    <location>
        <begin position="1"/>
        <end position="19"/>
    </location>
</feature>
<dbReference type="PROSITE" id="PS50222">
    <property type="entry name" value="EF_HAND_2"/>
    <property type="match status" value="1"/>
</dbReference>
<evidence type="ECO:0000313" key="4">
    <source>
        <dbReference type="EMBL" id="NJC33006.1"/>
    </source>
</evidence>
<keyword evidence="5" id="KW-1185">Reference proteome</keyword>
<feature type="compositionally biased region" description="Low complexity" evidence="1">
    <location>
        <begin position="56"/>
        <end position="76"/>
    </location>
</feature>
<reference evidence="4 5" key="1">
    <citation type="submission" date="2020-03" db="EMBL/GenBank/DDBJ databases">
        <title>Genomic Encyclopedia of Type Strains, Phase IV (KMG-IV): sequencing the most valuable type-strain genomes for metagenomic binning, comparative biology and taxonomic classification.</title>
        <authorList>
            <person name="Goeker M."/>
        </authorList>
    </citation>
    <scope>NUCLEOTIDE SEQUENCE [LARGE SCALE GENOMIC DNA]</scope>
    <source>
        <strain evidence="4 5">DSM 27651</strain>
    </source>
</reference>
<evidence type="ECO:0000256" key="1">
    <source>
        <dbReference type="SAM" id="MobiDB-lite"/>
    </source>
</evidence>
<evidence type="ECO:0000259" key="3">
    <source>
        <dbReference type="PROSITE" id="PS50222"/>
    </source>
</evidence>
<evidence type="ECO:0000256" key="2">
    <source>
        <dbReference type="SAM" id="SignalP"/>
    </source>
</evidence>
<protein>
    <recommendedName>
        <fullName evidence="3">EF-hand domain-containing protein</fullName>
    </recommendedName>
</protein>
<keyword evidence="2" id="KW-0732">Signal</keyword>
<gene>
    <name evidence="4" type="ORF">GGR88_000480</name>
</gene>
<dbReference type="InterPro" id="IPR018247">
    <property type="entry name" value="EF_Hand_1_Ca_BS"/>
</dbReference>
<dbReference type="EMBL" id="JAATJE010000001">
    <property type="protein sequence ID" value="NJC33006.1"/>
    <property type="molecule type" value="Genomic_DNA"/>
</dbReference>
<feature type="domain" description="EF-hand" evidence="3">
    <location>
        <begin position="81"/>
        <end position="116"/>
    </location>
</feature>
<proteinExistence type="predicted"/>
<evidence type="ECO:0000313" key="5">
    <source>
        <dbReference type="Proteomes" id="UP000734218"/>
    </source>
</evidence>
<organism evidence="4 5">
    <name type="scientific">Sphingomonas jejuensis</name>
    <dbReference type="NCBI Taxonomy" id="904715"/>
    <lineage>
        <taxon>Bacteria</taxon>
        <taxon>Pseudomonadati</taxon>
        <taxon>Pseudomonadota</taxon>
        <taxon>Alphaproteobacteria</taxon>
        <taxon>Sphingomonadales</taxon>
        <taxon>Sphingomonadaceae</taxon>
        <taxon>Sphingomonas</taxon>
    </lineage>
</organism>
<feature type="chain" id="PRO_5045146061" description="EF-hand domain-containing protein" evidence="2">
    <location>
        <begin position="20"/>
        <end position="156"/>
    </location>
</feature>
<accession>A0ABX0XJU3</accession>
<dbReference type="RefSeq" id="WP_167952619.1">
    <property type="nucleotide sequence ID" value="NZ_JAATJE010000001.1"/>
</dbReference>
<dbReference type="Proteomes" id="UP000734218">
    <property type="component" value="Unassembled WGS sequence"/>
</dbReference>
<feature type="region of interest" description="Disordered" evidence="1">
    <location>
        <begin position="136"/>
        <end position="156"/>
    </location>
</feature>
<dbReference type="SUPFAM" id="SSF47473">
    <property type="entry name" value="EF-hand"/>
    <property type="match status" value="1"/>
</dbReference>
<feature type="region of interest" description="Disordered" evidence="1">
    <location>
        <begin position="17"/>
        <end position="79"/>
    </location>
</feature>